<dbReference type="InterPro" id="IPR018946">
    <property type="entry name" value="PhoD-like_MPP"/>
</dbReference>
<gene>
    <name evidence="2" type="ORF">RSO01_19690</name>
</gene>
<dbReference type="CDD" id="cd07389">
    <property type="entry name" value="MPP_PhoD"/>
    <property type="match status" value="1"/>
</dbReference>
<evidence type="ECO:0000259" key="1">
    <source>
        <dbReference type="Pfam" id="PF09423"/>
    </source>
</evidence>
<evidence type="ECO:0000313" key="3">
    <source>
        <dbReference type="Proteomes" id="UP000321058"/>
    </source>
</evidence>
<name>A0A512N7B4_9HYPH</name>
<accession>A0A512N7B4</accession>
<feature type="domain" description="PhoD-like phosphatase metallophosphatase" evidence="1">
    <location>
        <begin position="145"/>
        <end position="261"/>
    </location>
</feature>
<proteinExistence type="predicted"/>
<reference evidence="2 3" key="1">
    <citation type="submission" date="2019-07" db="EMBL/GenBank/DDBJ databases">
        <title>Whole genome shotgun sequence of Reyranella soli NBRC 108950.</title>
        <authorList>
            <person name="Hosoyama A."/>
            <person name="Uohara A."/>
            <person name="Ohji S."/>
            <person name="Ichikawa N."/>
        </authorList>
    </citation>
    <scope>NUCLEOTIDE SEQUENCE [LARGE SCALE GENOMIC DNA]</scope>
    <source>
        <strain evidence="2 3">NBRC 108950</strain>
    </source>
</reference>
<dbReference type="InterPro" id="IPR038607">
    <property type="entry name" value="PhoD-like_sf"/>
</dbReference>
<protein>
    <recommendedName>
        <fullName evidence="1">PhoD-like phosphatase metallophosphatase domain-containing protein</fullName>
    </recommendedName>
</protein>
<dbReference type="Gene3D" id="3.60.21.70">
    <property type="entry name" value="PhoD-like phosphatase"/>
    <property type="match status" value="1"/>
</dbReference>
<dbReference type="PANTHER" id="PTHR33987">
    <property type="entry name" value="CALCINEURIN-LIKE METALLO-PHOSPHOESTERASE SUPERFAMILY PROTEIN"/>
    <property type="match status" value="1"/>
</dbReference>
<comment type="caution">
    <text evidence="2">The sequence shown here is derived from an EMBL/GenBank/DDBJ whole genome shotgun (WGS) entry which is preliminary data.</text>
</comment>
<keyword evidence="3" id="KW-1185">Reference proteome</keyword>
<dbReference type="InterPro" id="IPR029052">
    <property type="entry name" value="Metallo-depent_PP-like"/>
</dbReference>
<evidence type="ECO:0000313" key="2">
    <source>
        <dbReference type="EMBL" id="GEP54803.1"/>
    </source>
</evidence>
<dbReference type="Proteomes" id="UP000321058">
    <property type="component" value="Unassembled WGS sequence"/>
</dbReference>
<dbReference type="Pfam" id="PF09423">
    <property type="entry name" value="PhoD"/>
    <property type="match status" value="1"/>
</dbReference>
<sequence length="339" mass="37545">MAAATLLPSGLFAQARRPLTRIAFGSCAEQADSQPVWDAILAYKPELFIFAGDNVYGDFNTADAGPLRKAYATADAIAGYNKLRDSVSHLAIWDDHDYGLNDGGGDFPYKAVSKDLFLDFWKAPATDVRRTREGLYDAQIIGPPGMRVQIILLDMRWFRSPLKITDQRGAPGKERYLPDPDQAKTMLGETQWAWLAAELRKPAELRLLVSSIQVLAEGHGWERWGNFPLELQKLIDTIRDSRAKGVVLLSGDRHIGALYREAPADMPPLYEVTSSGINKAFSAAKEPGTNRLGALYAAPNFGIVDIDWWARHVTLALRDEGGTTQRSVVITFDELQIAK</sequence>
<dbReference type="PANTHER" id="PTHR33987:SF1">
    <property type="entry name" value="CALCINEURIN-LIKE METALLO-PHOSPHOESTERASE SUPERFAMILY PROTEIN"/>
    <property type="match status" value="1"/>
</dbReference>
<dbReference type="EMBL" id="BKAJ01000032">
    <property type="protein sequence ID" value="GEP54803.1"/>
    <property type="molecule type" value="Genomic_DNA"/>
</dbReference>
<organism evidence="2 3">
    <name type="scientific">Reyranella soli</name>
    <dbReference type="NCBI Taxonomy" id="1230389"/>
    <lineage>
        <taxon>Bacteria</taxon>
        <taxon>Pseudomonadati</taxon>
        <taxon>Pseudomonadota</taxon>
        <taxon>Alphaproteobacteria</taxon>
        <taxon>Hyphomicrobiales</taxon>
        <taxon>Reyranellaceae</taxon>
        <taxon>Reyranella</taxon>
    </lineage>
</organism>
<dbReference type="SUPFAM" id="SSF56300">
    <property type="entry name" value="Metallo-dependent phosphatases"/>
    <property type="match status" value="1"/>
</dbReference>
<dbReference type="AlphaFoldDB" id="A0A512N7B4"/>